<organism evidence="1 2">
    <name type="scientific">Phormidesmis priestleyi ULC007</name>
    <dbReference type="NCBI Taxonomy" id="1920490"/>
    <lineage>
        <taxon>Bacteria</taxon>
        <taxon>Bacillati</taxon>
        <taxon>Cyanobacteriota</taxon>
        <taxon>Cyanophyceae</taxon>
        <taxon>Leptolyngbyales</taxon>
        <taxon>Leptolyngbyaceae</taxon>
        <taxon>Phormidesmis</taxon>
    </lineage>
</organism>
<reference evidence="1 2" key="2">
    <citation type="submission" date="2018-03" db="EMBL/GenBank/DDBJ databases">
        <title>The ancient ancestry and fast evolution of plastids.</title>
        <authorList>
            <person name="Moore K.R."/>
            <person name="Magnabosco C."/>
            <person name="Momper L."/>
            <person name="Gold D.A."/>
            <person name="Bosak T."/>
            <person name="Fournier G.P."/>
        </authorList>
    </citation>
    <scope>NUCLEOTIDE SEQUENCE [LARGE SCALE GENOMIC DNA]</scope>
    <source>
        <strain evidence="1 2">ULC007</strain>
    </source>
</reference>
<protein>
    <submittedName>
        <fullName evidence="1">Uncharacterized protein</fullName>
    </submittedName>
</protein>
<proteinExistence type="predicted"/>
<dbReference type="EMBL" id="PVWG01000001">
    <property type="protein sequence ID" value="PSB21887.1"/>
    <property type="molecule type" value="Genomic_DNA"/>
</dbReference>
<keyword evidence="2" id="KW-1185">Reference proteome</keyword>
<gene>
    <name evidence="1" type="ORF">C7B65_00205</name>
</gene>
<evidence type="ECO:0000313" key="2">
    <source>
        <dbReference type="Proteomes" id="UP000238634"/>
    </source>
</evidence>
<comment type="caution">
    <text evidence="1">The sequence shown here is derived from an EMBL/GenBank/DDBJ whole genome shotgun (WGS) entry which is preliminary data.</text>
</comment>
<sequence length="81" mass="8968">MPPKSPILGDLGGEDLSHDESRDLMTRLTGYLIHDRALISELADENRNDRALTSELGAWNSNDRALNSKSGLIWSLAFSLE</sequence>
<dbReference type="Proteomes" id="UP000238634">
    <property type="component" value="Unassembled WGS sequence"/>
</dbReference>
<accession>A0A2T1DN03</accession>
<reference evidence="1 2" key="1">
    <citation type="submission" date="2018-02" db="EMBL/GenBank/DDBJ databases">
        <authorList>
            <person name="Cohen D.B."/>
            <person name="Kent A.D."/>
        </authorList>
    </citation>
    <scope>NUCLEOTIDE SEQUENCE [LARGE SCALE GENOMIC DNA]</scope>
    <source>
        <strain evidence="1 2">ULC007</strain>
    </source>
</reference>
<evidence type="ECO:0000313" key="1">
    <source>
        <dbReference type="EMBL" id="PSB21887.1"/>
    </source>
</evidence>
<name>A0A2T1DN03_9CYAN</name>
<dbReference type="AlphaFoldDB" id="A0A2T1DN03"/>